<evidence type="ECO:0000259" key="2">
    <source>
        <dbReference type="Pfam" id="PF18962"/>
    </source>
</evidence>
<keyword evidence="4" id="KW-1185">Reference proteome</keyword>
<feature type="domain" description="Secretion system C-terminal sorting" evidence="2">
    <location>
        <begin position="467"/>
        <end position="531"/>
    </location>
</feature>
<reference evidence="3" key="1">
    <citation type="submission" date="2021-10" db="EMBL/GenBank/DDBJ databases">
        <authorList>
            <person name="Dean J.D."/>
            <person name="Kim M.K."/>
            <person name="Newey C.N."/>
            <person name="Stoker T.S."/>
            <person name="Thompson D.W."/>
            <person name="Grose J.H."/>
        </authorList>
    </citation>
    <scope>NUCLEOTIDE SEQUENCE</scope>
    <source>
        <strain evidence="3">BT178</strain>
    </source>
</reference>
<protein>
    <submittedName>
        <fullName evidence="3">T9SS type A sorting domain-containing protein</fullName>
    </submittedName>
</protein>
<evidence type="ECO:0000256" key="1">
    <source>
        <dbReference type="SAM" id="SignalP"/>
    </source>
</evidence>
<feature type="signal peptide" evidence="1">
    <location>
        <begin position="1"/>
        <end position="21"/>
    </location>
</feature>
<proteinExistence type="predicted"/>
<name>A0ABS8AZD4_9BACT</name>
<dbReference type="Gene3D" id="2.80.10.50">
    <property type="match status" value="1"/>
</dbReference>
<keyword evidence="1" id="KW-0732">Signal</keyword>
<evidence type="ECO:0000313" key="4">
    <source>
        <dbReference type="Proteomes" id="UP001165296"/>
    </source>
</evidence>
<dbReference type="NCBIfam" id="TIGR04183">
    <property type="entry name" value="Por_Secre_tail"/>
    <property type="match status" value="1"/>
</dbReference>
<dbReference type="PANTHER" id="PTHR42754:SF1">
    <property type="entry name" value="LIPOPROTEIN"/>
    <property type="match status" value="1"/>
</dbReference>
<evidence type="ECO:0000313" key="3">
    <source>
        <dbReference type="EMBL" id="MCB2411128.1"/>
    </source>
</evidence>
<dbReference type="RefSeq" id="WP_226180689.1">
    <property type="nucleotide sequence ID" value="NZ_JAJADR010000015.1"/>
</dbReference>
<accession>A0ABS8AZD4</accession>
<dbReference type="PANTHER" id="PTHR42754">
    <property type="entry name" value="ENDOGLUCANASE"/>
    <property type="match status" value="1"/>
</dbReference>
<comment type="caution">
    <text evidence="3">The sequence shown here is derived from an EMBL/GenBank/DDBJ whole genome shotgun (WGS) entry which is preliminary data.</text>
</comment>
<sequence>MPKFLFTVLAGAMLLTAPFFAKQAAAQAPTKQWDKTFGGSSEERLWAMQVTRDGGSILGGNSNSGISGDKTQANRGEDDYWVVKLDAAGNKLWDKTFGGSGDEYFYAVQQTADGGYLLGGTSASGISGDKTQASNGYEDFWVVRLDANGNKIWDKTYGGSDDDALTGIQLTSDGGFLLGGYSSSGRSGDKTQPSQGSWDVWVVKIYAQGNKIWDRSFGGSSSDFANAMSATRDGGVVLAGESRSPISGDKSQPNQGGYDYWIVKLDATGQKQWDRTLGGSGYDEAYGVQQSADGGYILNGITESGISGDKTQASRGGRDYWVVKLDAAGMKLWDRTLGGAGSDQGFAVLATSDGGATVGGMSSSGITGDKTQVSWGGSDFWLVRVNGTGTILWDLTLGGTDGDGSLAANGIQATSDGGLLVAGESASSSSGDKTQNGPGMGDFWVVKLTAGTTTATAPGSVRQVLSVYPNPARSTISLCLPDQAPRNGLWVSLVDATGRILYSQALAVSGTGIDIQVDQYPVGLYFLRLDGPDGYHATSRLVLN</sequence>
<dbReference type="Proteomes" id="UP001165296">
    <property type="component" value="Unassembled WGS sequence"/>
</dbReference>
<dbReference type="InterPro" id="IPR026444">
    <property type="entry name" value="Secre_tail"/>
</dbReference>
<gene>
    <name evidence="3" type="ORF">LGH74_24285</name>
</gene>
<dbReference type="Pfam" id="PF18962">
    <property type="entry name" value="Por_Secre_tail"/>
    <property type="match status" value="1"/>
</dbReference>
<organism evidence="3 4">
    <name type="scientific">Hymenobacter lucidus</name>
    <dbReference type="NCBI Taxonomy" id="2880930"/>
    <lineage>
        <taxon>Bacteria</taxon>
        <taxon>Pseudomonadati</taxon>
        <taxon>Bacteroidota</taxon>
        <taxon>Cytophagia</taxon>
        <taxon>Cytophagales</taxon>
        <taxon>Hymenobacteraceae</taxon>
        <taxon>Hymenobacter</taxon>
    </lineage>
</organism>
<feature type="chain" id="PRO_5045994187" evidence="1">
    <location>
        <begin position="22"/>
        <end position="544"/>
    </location>
</feature>
<dbReference type="EMBL" id="JAJADR010000015">
    <property type="protein sequence ID" value="MCB2411128.1"/>
    <property type="molecule type" value="Genomic_DNA"/>
</dbReference>